<reference evidence="2 3" key="1">
    <citation type="submission" date="2020-05" db="EMBL/GenBank/DDBJ databases">
        <title>Identification and distribution of gene clusters putatively required for synthesis of sphingolipid metabolism inhibitors in phylogenetically diverse species of the filamentous fungus Fusarium.</title>
        <authorList>
            <person name="Kim H.-S."/>
            <person name="Busman M."/>
            <person name="Brown D.W."/>
            <person name="Divon H."/>
            <person name="Uhlig S."/>
            <person name="Proctor R.H."/>
        </authorList>
    </citation>
    <scope>NUCLEOTIDE SEQUENCE [LARGE SCALE GENOMIC DNA]</scope>
    <source>
        <strain evidence="2 3">NRRL 26131</strain>
    </source>
</reference>
<evidence type="ECO:0000313" key="2">
    <source>
        <dbReference type="EMBL" id="KAF5713218.1"/>
    </source>
</evidence>
<dbReference type="Proteomes" id="UP000532311">
    <property type="component" value="Unassembled WGS sequence"/>
</dbReference>
<feature type="region of interest" description="Disordered" evidence="1">
    <location>
        <begin position="150"/>
        <end position="206"/>
    </location>
</feature>
<feature type="compositionally biased region" description="Polar residues" evidence="1">
    <location>
        <begin position="276"/>
        <end position="291"/>
    </location>
</feature>
<comment type="caution">
    <text evidence="2">The sequence shown here is derived from an EMBL/GenBank/DDBJ whole genome shotgun (WGS) entry which is preliminary data.</text>
</comment>
<evidence type="ECO:0000313" key="3">
    <source>
        <dbReference type="Proteomes" id="UP000532311"/>
    </source>
</evidence>
<keyword evidence="3" id="KW-1185">Reference proteome</keyword>
<organism evidence="2 3">
    <name type="scientific">Fusarium globosum</name>
    <dbReference type="NCBI Taxonomy" id="78864"/>
    <lineage>
        <taxon>Eukaryota</taxon>
        <taxon>Fungi</taxon>
        <taxon>Dikarya</taxon>
        <taxon>Ascomycota</taxon>
        <taxon>Pezizomycotina</taxon>
        <taxon>Sordariomycetes</taxon>
        <taxon>Hypocreomycetidae</taxon>
        <taxon>Hypocreales</taxon>
        <taxon>Nectriaceae</taxon>
        <taxon>Fusarium</taxon>
        <taxon>Fusarium fujikuroi species complex</taxon>
    </lineage>
</organism>
<feature type="region of interest" description="Disordered" evidence="1">
    <location>
        <begin position="273"/>
        <end position="399"/>
    </location>
</feature>
<gene>
    <name evidence="2" type="ORF">FGLOB1_4126</name>
</gene>
<feature type="compositionally biased region" description="Polar residues" evidence="1">
    <location>
        <begin position="227"/>
        <end position="247"/>
    </location>
</feature>
<accession>A0A8H6DD52</accession>
<dbReference type="AlphaFoldDB" id="A0A8H6DD52"/>
<protein>
    <submittedName>
        <fullName evidence="2">Uncharacterized protein</fullName>
    </submittedName>
</protein>
<dbReference type="EMBL" id="JAAQPF010000152">
    <property type="protein sequence ID" value="KAF5713218.1"/>
    <property type="molecule type" value="Genomic_DNA"/>
</dbReference>
<feature type="region of interest" description="Disordered" evidence="1">
    <location>
        <begin position="227"/>
        <end position="248"/>
    </location>
</feature>
<proteinExistence type="predicted"/>
<feature type="compositionally biased region" description="Polar residues" evidence="1">
    <location>
        <begin position="151"/>
        <end position="171"/>
    </location>
</feature>
<evidence type="ECO:0000256" key="1">
    <source>
        <dbReference type="SAM" id="MobiDB-lite"/>
    </source>
</evidence>
<feature type="region of interest" description="Disordered" evidence="1">
    <location>
        <begin position="504"/>
        <end position="526"/>
    </location>
</feature>
<feature type="compositionally biased region" description="Low complexity" evidence="1">
    <location>
        <begin position="347"/>
        <end position="362"/>
    </location>
</feature>
<name>A0A8H6DD52_9HYPO</name>
<feature type="compositionally biased region" description="Basic residues" evidence="1">
    <location>
        <begin position="383"/>
        <end position="394"/>
    </location>
</feature>
<sequence length="526" mass="57251">MRFNNVVKVFKRHRHPVQGICNFVSFPSLYAFASIMDHMLSISSFPWLEVSQSTGSNQPMGSEQQPHPRGANGNLCELSAEAVMAGSSINFVPDMSPSMTLGYTLGRLGLPLDIQSIVQGFSFGITDAFSYNNMGNLDCFTNPFPTDDGVLSSQTGVQSFSGQVRSPSGSPHSAEEYPAGNDNSEGFLGSPASGLTEEYPGNLHSGDTCEMGLSSILYEQRKEITAGSLSPINPGSQDDNVPENLTESRSEGIIYSQPDAFSDSVEVLSGDVYSPSCDSESPTLPQDNISFAQGPEADQEAATHPASCINPFGCHTQSPEPEVPETAEEPSSPMRPSIDIIDLTLNSDTTPAETATPSTADAGAEGLPVMPNGRSRRTESSRSKRRNQQKRKRRHEDVPSLPEIVTLRVISVKVEKENGDGCLETVEFIRHKSRKWKSKESNEECILKLQEVVSFEMTVQGGSFGRICIHKGEDGNTYKGTEPLMEYMVELSKDEVEKVLDDPEKSLGTPCHLLQEQNRSKAPRVV</sequence>